<evidence type="ECO:0000256" key="1">
    <source>
        <dbReference type="SAM" id="Phobius"/>
    </source>
</evidence>
<accession>A0A2T4DBW3</accession>
<keyword evidence="1" id="KW-0472">Membrane</keyword>
<evidence type="ECO:0000313" key="3">
    <source>
        <dbReference type="Proteomes" id="UP000240608"/>
    </source>
</evidence>
<dbReference type="EMBL" id="PYVU01000409">
    <property type="protein sequence ID" value="PTB91316.1"/>
    <property type="molecule type" value="Genomic_DNA"/>
</dbReference>
<comment type="caution">
    <text evidence="2">The sequence shown here is derived from an EMBL/GenBank/DDBJ whole genome shotgun (WGS) entry which is preliminary data.</text>
</comment>
<keyword evidence="1" id="KW-0812">Transmembrane</keyword>
<feature type="transmembrane region" description="Helical" evidence="1">
    <location>
        <begin position="51"/>
        <end position="73"/>
    </location>
</feature>
<feature type="transmembrane region" description="Helical" evidence="1">
    <location>
        <begin position="5"/>
        <end position="23"/>
    </location>
</feature>
<feature type="transmembrane region" description="Helical" evidence="1">
    <location>
        <begin position="29"/>
        <end position="46"/>
    </location>
</feature>
<name>A0A2T4DBW3_9BACT</name>
<gene>
    <name evidence="2" type="ORF">C9994_15765</name>
</gene>
<feature type="transmembrane region" description="Helical" evidence="1">
    <location>
        <begin position="93"/>
        <end position="116"/>
    </location>
</feature>
<keyword evidence="1" id="KW-1133">Transmembrane helix</keyword>
<reference evidence="2 3" key="1">
    <citation type="submission" date="2018-03" db="EMBL/GenBank/DDBJ databases">
        <title>Cross-interface Injection: A General Nanoliter Liquid Handling Method Applied to Single Cells Genome Amplification Automated Nanoliter Liquid Handling Applied to Single Cell Multiple Displacement Amplification.</title>
        <authorList>
            <person name="Yun J."/>
            <person name="Xu P."/>
            <person name="Xu J."/>
            <person name="Dai X."/>
            <person name="Wang Y."/>
            <person name="Zheng X."/>
            <person name="Cao C."/>
            <person name="Yi Q."/>
            <person name="Zhu Y."/>
            <person name="Wang L."/>
            <person name="Dong Z."/>
            <person name="Huang Y."/>
            <person name="Huang L."/>
            <person name="Du W."/>
        </authorList>
    </citation>
    <scope>NUCLEOTIDE SEQUENCE [LARGE SCALE GENOMIC DNA]</scope>
    <source>
        <strain evidence="2 3">Z-D1-2</strain>
    </source>
</reference>
<dbReference type="Proteomes" id="UP000240608">
    <property type="component" value="Unassembled WGS sequence"/>
</dbReference>
<protein>
    <submittedName>
        <fullName evidence="2">Uncharacterized protein</fullName>
    </submittedName>
</protein>
<evidence type="ECO:0000313" key="2">
    <source>
        <dbReference type="EMBL" id="PTB91316.1"/>
    </source>
</evidence>
<dbReference type="AlphaFoldDB" id="A0A2T4DBW3"/>
<proteinExistence type="predicted"/>
<organism evidence="2 3">
    <name type="scientific">Marivirga lumbricoides</name>
    <dbReference type="NCBI Taxonomy" id="1046115"/>
    <lineage>
        <taxon>Bacteria</taxon>
        <taxon>Pseudomonadati</taxon>
        <taxon>Bacteroidota</taxon>
        <taxon>Cytophagia</taxon>
        <taxon>Cytophagales</taxon>
        <taxon>Marivirgaceae</taxon>
        <taxon>Marivirga</taxon>
    </lineage>
</organism>
<sequence>MIRKILLVSISLIILLNVIGIFYVNIHFFGFFIMIGVLSIMASRYLTIPKILLITLLLVVISSLTKIFINLFFNYTTIGESGEIITLQTTILASIMTLIIAEILSLITAGVGKLIFKRQ</sequence>